<reference evidence="7 8" key="1">
    <citation type="submission" date="2024-03" db="EMBL/GenBank/DDBJ databases">
        <title>A high-quality draft genome sequence of Diaporthe vaccinii, a causative agent of upright dieback and viscid rot disease in cranberry plants.</title>
        <authorList>
            <person name="Sarrasin M."/>
            <person name="Lang B.F."/>
            <person name="Burger G."/>
        </authorList>
    </citation>
    <scope>NUCLEOTIDE SEQUENCE [LARGE SCALE GENOMIC DNA]</scope>
    <source>
        <strain evidence="7 8">IS7</strain>
    </source>
</reference>
<sequence>MSHQTYSTMAAEDTPSTFNPRFLVVSLGNPAPHTKTLHSAGHLALQAVQQQLHLERGQPSFSSERIGKKSTKASAGDKYTLVQCPTFMNVSGPWVAKAWKEMLASHQEQDPSRPLGLVVVNDDLEEDLGAIKVQNWDKSHRGHNGLKSIKSVVNAEHYRDSKWGRVSVGIGRPDARDAATVSNYVLKPWSKHQEEVLYAKSGPGVLAALNEIEEAWRIEREGTGNAARANNNQPKKAKKQRASKKEPVAGGIVEKLADAATIAIVDP</sequence>
<dbReference type="PANTHER" id="PTHR17224:SF1">
    <property type="entry name" value="PEPTIDYL-TRNA HYDROLASE"/>
    <property type="match status" value="1"/>
</dbReference>
<proteinExistence type="inferred from homology"/>
<evidence type="ECO:0000256" key="1">
    <source>
        <dbReference type="ARBA" id="ARBA00013260"/>
    </source>
</evidence>
<evidence type="ECO:0000256" key="5">
    <source>
        <dbReference type="ARBA" id="ARBA00038063"/>
    </source>
</evidence>
<accession>A0ABR4E6Q4</accession>
<evidence type="ECO:0000256" key="3">
    <source>
        <dbReference type="ARBA" id="ARBA00022801"/>
    </source>
</evidence>
<name>A0ABR4E6Q4_9PEZI</name>
<dbReference type="Proteomes" id="UP001600888">
    <property type="component" value="Unassembled WGS sequence"/>
</dbReference>
<dbReference type="SUPFAM" id="SSF53178">
    <property type="entry name" value="Peptidyl-tRNA hydrolase-like"/>
    <property type="match status" value="1"/>
</dbReference>
<evidence type="ECO:0000256" key="2">
    <source>
        <dbReference type="ARBA" id="ARBA00022555"/>
    </source>
</evidence>
<keyword evidence="3" id="KW-0378">Hydrolase</keyword>
<dbReference type="EMBL" id="JBAWTH010000090">
    <property type="protein sequence ID" value="KAL2278122.1"/>
    <property type="molecule type" value="Genomic_DNA"/>
</dbReference>
<comment type="similarity">
    <text evidence="5">Belongs to the PTH family.</text>
</comment>
<gene>
    <name evidence="7" type="ORF">FJTKL_14937</name>
</gene>
<evidence type="ECO:0000313" key="7">
    <source>
        <dbReference type="EMBL" id="KAL2278122.1"/>
    </source>
</evidence>
<evidence type="ECO:0000313" key="8">
    <source>
        <dbReference type="Proteomes" id="UP001600888"/>
    </source>
</evidence>
<dbReference type="PROSITE" id="PS01196">
    <property type="entry name" value="PEPT_TRNA_HYDROL_2"/>
    <property type="match status" value="1"/>
</dbReference>
<feature type="region of interest" description="Disordered" evidence="6">
    <location>
        <begin position="55"/>
        <end position="74"/>
    </location>
</feature>
<keyword evidence="4" id="KW-0694">RNA-binding</keyword>
<feature type="region of interest" description="Disordered" evidence="6">
    <location>
        <begin position="223"/>
        <end position="249"/>
    </location>
</feature>
<comment type="caution">
    <text evidence="7">The sequence shown here is derived from an EMBL/GenBank/DDBJ whole genome shotgun (WGS) entry which is preliminary data.</text>
</comment>
<keyword evidence="8" id="KW-1185">Reference proteome</keyword>
<evidence type="ECO:0000256" key="4">
    <source>
        <dbReference type="ARBA" id="ARBA00022884"/>
    </source>
</evidence>
<feature type="compositionally biased region" description="Low complexity" evidence="6">
    <location>
        <begin position="225"/>
        <end position="234"/>
    </location>
</feature>
<keyword evidence="2" id="KW-0820">tRNA-binding</keyword>
<dbReference type="InterPro" id="IPR036416">
    <property type="entry name" value="Pept_tRNA_hydro_sf"/>
</dbReference>
<dbReference type="Gene3D" id="3.40.50.1470">
    <property type="entry name" value="Peptidyl-tRNA hydrolase"/>
    <property type="match status" value="1"/>
</dbReference>
<dbReference type="InterPro" id="IPR018171">
    <property type="entry name" value="Pept_tRNA_hydro_CS"/>
</dbReference>
<dbReference type="Pfam" id="PF01195">
    <property type="entry name" value="Pept_tRNA_hydro"/>
    <property type="match status" value="1"/>
</dbReference>
<organism evidence="7 8">
    <name type="scientific">Diaporthe vaccinii</name>
    <dbReference type="NCBI Taxonomy" id="105482"/>
    <lineage>
        <taxon>Eukaryota</taxon>
        <taxon>Fungi</taxon>
        <taxon>Dikarya</taxon>
        <taxon>Ascomycota</taxon>
        <taxon>Pezizomycotina</taxon>
        <taxon>Sordariomycetes</taxon>
        <taxon>Sordariomycetidae</taxon>
        <taxon>Diaporthales</taxon>
        <taxon>Diaporthaceae</taxon>
        <taxon>Diaporthe</taxon>
        <taxon>Diaporthe eres species complex</taxon>
    </lineage>
</organism>
<dbReference type="InterPro" id="IPR001328">
    <property type="entry name" value="Pept_tRNA_hydro"/>
</dbReference>
<dbReference type="PANTHER" id="PTHR17224">
    <property type="entry name" value="PEPTIDYL-TRNA HYDROLASE"/>
    <property type="match status" value="1"/>
</dbReference>
<evidence type="ECO:0000256" key="6">
    <source>
        <dbReference type="SAM" id="MobiDB-lite"/>
    </source>
</evidence>
<dbReference type="EC" id="3.1.1.29" evidence="1"/>
<protein>
    <recommendedName>
        <fullName evidence="1">peptidyl-tRNA hydrolase</fullName>
        <ecNumber evidence="1">3.1.1.29</ecNumber>
    </recommendedName>
</protein>